<feature type="transmembrane region" description="Helical" evidence="1">
    <location>
        <begin position="6"/>
        <end position="25"/>
    </location>
</feature>
<protein>
    <submittedName>
        <fullName evidence="2">Uncharacterized protein</fullName>
    </submittedName>
</protein>
<dbReference type="KEGG" id="aot:AcetOri_orf02901"/>
<keyword evidence="1" id="KW-0812">Transmembrane</keyword>
<evidence type="ECO:0000256" key="1">
    <source>
        <dbReference type="SAM" id="Phobius"/>
    </source>
</evidence>
<gene>
    <name evidence="2" type="ORF">AcetOrient_orf02901</name>
</gene>
<keyword evidence="1" id="KW-0472">Membrane</keyword>
<evidence type="ECO:0000313" key="2">
    <source>
        <dbReference type="EMBL" id="BBC80290.1"/>
    </source>
</evidence>
<dbReference type="Proteomes" id="UP000270034">
    <property type="component" value="Chromosome"/>
</dbReference>
<proteinExistence type="predicted"/>
<accession>A0A2Z5ZI55</accession>
<dbReference type="EMBL" id="AP018515">
    <property type="protein sequence ID" value="BBC80290.1"/>
    <property type="molecule type" value="Genomic_DNA"/>
</dbReference>
<name>A0A2Z5ZI55_9PROT</name>
<sequence length="42" mass="4921">MGSSCIYPVSVIFLSLLRFFIKLIVRIFILKMNINNEALFKK</sequence>
<keyword evidence="1" id="KW-1133">Transmembrane helix</keyword>
<reference evidence="2 3" key="1">
    <citation type="submission" date="2018-02" db="EMBL/GenBank/DDBJ databases">
        <title>Acetobacter orientalis genome.</title>
        <authorList>
            <person name="Nakashima N."/>
            <person name="Tamura T."/>
        </authorList>
    </citation>
    <scope>NUCLEOTIDE SEQUENCE [LARGE SCALE GENOMIC DNA]</scope>
    <source>
        <strain evidence="2 3">FAN1</strain>
    </source>
</reference>
<evidence type="ECO:0000313" key="3">
    <source>
        <dbReference type="Proteomes" id="UP000270034"/>
    </source>
</evidence>
<dbReference type="AlphaFoldDB" id="A0A2Z5ZI55"/>
<organism evidence="2 3">
    <name type="scientific">Acetobacter orientalis</name>
    <dbReference type="NCBI Taxonomy" id="146474"/>
    <lineage>
        <taxon>Bacteria</taxon>
        <taxon>Pseudomonadati</taxon>
        <taxon>Pseudomonadota</taxon>
        <taxon>Alphaproteobacteria</taxon>
        <taxon>Acetobacterales</taxon>
        <taxon>Acetobacteraceae</taxon>
        <taxon>Acetobacter</taxon>
    </lineage>
</organism>